<feature type="non-terminal residue" evidence="2">
    <location>
        <position position="86"/>
    </location>
</feature>
<keyword evidence="3" id="KW-1185">Reference proteome</keyword>
<dbReference type="Proteomes" id="UP000789831">
    <property type="component" value="Unassembled WGS sequence"/>
</dbReference>
<gene>
    <name evidence="2" type="ORF">AGERDE_LOCUS13068</name>
</gene>
<evidence type="ECO:0000313" key="3">
    <source>
        <dbReference type="Proteomes" id="UP000789831"/>
    </source>
</evidence>
<reference evidence="2" key="1">
    <citation type="submission" date="2021-06" db="EMBL/GenBank/DDBJ databases">
        <authorList>
            <person name="Kallberg Y."/>
            <person name="Tangrot J."/>
            <person name="Rosling A."/>
        </authorList>
    </citation>
    <scope>NUCLEOTIDE SEQUENCE</scope>
    <source>
        <strain evidence="2">MT106</strain>
    </source>
</reference>
<dbReference type="EMBL" id="CAJVPL010014018">
    <property type="protein sequence ID" value="CAG8690036.1"/>
    <property type="molecule type" value="Genomic_DNA"/>
</dbReference>
<dbReference type="AlphaFoldDB" id="A0A9N9EQM1"/>
<name>A0A9N9EQM1_9GLOM</name>
<proteinExistence type="predicted"/>
<comment type="caution">
    <text evidence="2">The sequence shown here is derived from an EMBL/GenBank/DDBJ whole genome shotgun (WGS) entry which is preliminary data.</text>
</comment>
<keyword evidence="1" id="KW-0472">Membrane</keyword>
<feature type="non-terminal residue" evidence="2">
    <location>
        <position position="1"/>
    </location>
</feature>
<organism evidence="2 3">
    <name type="scientific">Ambispora gerdemannii</name>
    <dbReference type="NCBI Taxonomy" id="144530"/>
    <lineage>
        <taxon>Eukaryota</taxon>
        <taxon>Fungi</taxon>
        <taxon>Fungi incertae sedis</taxon>
        <taxon>Mucoromycota</taxon>
        <taxon>Glomeromycotina</taxon>
        <taxon>Glomeromycetes</taxon>
        <taxon>Archaeosporales</taxon>
        <taxon>Ambisporaceae</taxon>
        <taxon>Ambispora</taxon>
    </lineage>
</organism>
<evidence type="ECO:0000256" key="1">
    <source>
        <dbReference type="SAM" id="Phobius"/>
    </source>
</evidence>
<sequence length="86" mass="10020">TLDETLTTNYVFPYNNNQIIISTKPRKMISLKNTTEAKRRAETALKITFILLMISLVSLFKYPKIQKIVYQKDPLVNIKIDDRSNT</sequence>
<protein>
    <submittedName>
        <fullName evidence="2">2022_t:CDS:1</fullName>
    </submittedName>
</protein>
<feature type="transmembrane region" description="Helical" evidence="1">
    <location>
        <begin position="43"/>
        <end position="62"/>
    </location>
</feature>
<evidence type="ECO:0000313" key="2">
    <source>
        <dbReference type="EMBL" id="CAG8690036.1"/>
    </source>
</evidence>
<keyword evidence="1" id="KW-0812">Transmembrane</keyword>
<keyword evidence="1" id="KW-1133">Transmembrane helix</keyword>
<accession>A0A9N9EQM1</accession>